<dbReference type="RefSeq" id="WP_005551086.1">
    <property type="nucleotide sequence ID" value="NZ_JABFOR010000014.1"/>
</dbReference>
<comment type="caution">
    <text evidence="5">The sequence shown here is derived from an EMBL/GenBank/DDBJ whole genome shotgun (WGS) entry which is preliminary data.</text>
</comment>
<dbReference type="InterPro" id="IPR041522">
    <property type="entry name" value="CdaR_GGDEF"/>
</dbReference>
<reference evidence="5 6" key="1">
    <citation type="submission" date="2020-05" db="EMBL/GenBank/DDBJ databases">
        <title>Whole genome sequencing and identification of novel metabolites from Paenibacillus alvei strain JR949.</title>
        <authorList>
            <person name="Rajendhran J."/>
            <person name="Sree Pranav P."/>
            <person name="Mahalakshmi B."/>
            <person name="Karthikeyan R."/>
        </authorList>
    </citation>
    <scope>NUCLEOTIDE SEQUENCE [LARGE SCALE GENOMIC DNA]</scope>
    <source>
        <strain evidence="5 6">JR949</strain>
    </source>
</reference>
<protein>
    <submittedName>
        <fullName evidence="5">Carbohydrate diacid regulator</fullName>
    </submittedName>
</protein>
<evidence type="ECO:0000259" key="3">
    <source>
        <dbReference type="Pfam" id="PF13556"/>
    </source>
</evidence>
<sequence>MSWLTKQLAQEIVTRTMQVIGYNVNVMDERGRIIGSGDPSRMNQKHEGALIAIERKGRFEIDEESARNLHGVMPGTNLVIQFRGEVVGVIGITGDPAEVTKYGELVKMTAEMYLEQADLLEKARWDKRMKEDFLLSVIHAEQGDQAMLRLQAERIGLKPDKPRVACILELTDEQDADSVPTLRRVVELLEGRPTIELIAIRNTRQIVLFKPHLHPRKPNMDICEGIRHIRQLLEERQIAPLRIAVGKAYSGIDGLIASYRSAQDTMRAGQAILPEQTVYYSDDMPNETVLANVSHSWITDELEQMWEKFIQEDRSGELRQTLQVYFVESGEQQRIAQRLAIHRNTLRYRLQRIADVTGKDPKSYRDLFTLMTAGWLYEMRPSREVQRPEH</sequence>
<dbReference type="InterPro" id="IPR025736">
    <property type="entry name" value="PucR_C-HTH_dom"/>
</dbReference>
<dbReference type="GeneID" id="94491597"/>
<evidence type="ECO:0000256" key="1">
    <source>
        <dbReference type="ARBA" id="ARBA00006754"/>
    </source>
</evidence>
<evidence type="ECO:0000313" key="5">
    <source>
        <dbReference type="EMBL" id="NOJ71437.1"/>
    </source>
</evidence>
<dbReference type="InterPro" id="IPR042070">
    <property type="entry name" value="PucR_C-HTH_sf"/>
</dbReference>
<evidence type="ECO:0000313" key="6">
    <source>
        <dbReference type="Proteomes" id="UP000552038"/>
    </source>
</evidence>
<feature type="domain" description="PucR C-terminal helix-turn-helix" evidence="3">
    <location>
        <begin position="318"/>
        <end position="373"/>
    </location>
</feature>
<dbReference type="InterPro" id="IPR008599">
    <property type="entry name" value="Diacid_rec"/>
</dbReference>
<evidence type="ECO:0000259" key="4">
    <source>
        <dbReference type="Pfam" id="PF17853"/>
    </source>
</evidence>
<dbReference type="Proteomes" id="UP000552038">
    <property type="component" value="Unassembled WGS sequence"/>
</dbReference>
<feature type="domain" description="CdaR GGDEF-like" evidence="4">
    <location>
        <begin position="144"/>
        <end position="268"/>
    </location>
</feature>
<proteinExistence type="inferred from homology"/>
<name>A0AAP7DIC5_PAEAL</name>
<dbReference type="Pfam" id="PF13556">
    <property type="entry name" value="HTH_30"/>
    <property type="match status" value="1"/>
</dbReference>
<dbReference type="Gene3D" id="1.10.10.2840">
    <property type="entry name" value="PucR C-terminal helix-turn-helix domain"/>
    <property type="match status" value="1"/>
</dbReference>
<dbReference type="InterPro" id="IPR051448">
    <property type="entry name" value="CdaR-like_regulators"/>
</dbReference>
<gene>
    <name evidence="5" type="ORF">HMI46_12800</name>
</gene>
<feature type="domain" description="Putative sugar diacid recognition" evidence="2">
    <location>
        <begin position="4"/>
        <end position="135"/>
    </location>
</feature>
<comment type="similarity">
    <text evidence="1">Belongs to the CdaR family.</text>
</comment>
<dbReference type="PANTHER" id="PTHR33744">
    <property type="entry name" value="CARBOHYDRATE DIACID REGULATOR"/>
    <property type="match status" value="1"/>
</dbReference>
<dbReference type="PANTHER" id="PTHR33744:SF15">
    <property type="entry name" value="CARBOHYDRATE DIACID REGULATOR"/>
    <property type="match status" value="1"/>
</dbReference>
<organism evidence="5 6">
    <name type="scientific">Paenibacillus alvei</name>
    <name type="common">Bacillus alvei</name>
    <dbReference type="NCBI Taxonomy" id="44250"/>
    <lineage>
        <taxon>Bacteria</taxon>
        <taxon>Bacillati</taxon>
        <taxon>Bacillota</taxon>
        <taxon>Bacilli</taxon>
        <taxon>Bacillales</taxon>
        <taxon>Paenibacillaceae</taxon>
        <taxon>Paenibacillus</taxon>
    </lineage>
</organism>
<dbReference type="Pfam" id="PF17853">
    <property type="entry name" value="GGDEF_2"/>
    <property type="match status" value="1"/>
</dbReference>
<dbReference type="Pfam" id="PF05651">
    <property type="entry name" value="Diacid_rec"/>
    <property type="match status" value="1"/>
</dbReference>
<accession>A0AAP7DIC5</accession>
<dbReference type="AlphaFoldDB" id="A0AAP7DIC5"/>
<dbReference type="EMBL" id="JABFOR010000014">
    <property type="protein sequence ID" value="NOJ71437.1"/>
    <property type="molecule type" value="Genomic_DNA"/>
</dbReference>
<evidence type="ECO:0000259" key="2">
    <source>
        <dbReference type="Pfam" id="PF05651"/>
    </source>
</evidence>